<organism evidence="2 3">
    <name type="scientific">Bizionia myxarmorum</name>
    <dbReference type="NCBI Taxonomy" id="291186"/>
    <lineage>
        <taxon>Bacteria</taxon>
        <taxon>Pseudomonadati</taxon>
        <taxon>Bacteroidota</taxon>
        <taxon>Flavobacteriia</taxon>
        <taxon>Flavobacteriales</taxon>
        <taxon>Flavobacteriaceae</taxon>
        <taxon>Bizionia</taxon>
    </lineage>
</organism>
<keyword evidence="3" id="KW-1185">Reference proteome</keyword>
<evidence type="ECO:0000313" key="2">
    <source>
        <dbReference type="EMBL" id="TYB79684.1"/>
    </source>
</evidence>
<sequence>MKKFLFILICFLAASNMNAQFNARNFLNPTMRKVGSIDAIINELYSVNSGKKGYERNWTDFKYLFYPGSKIIATGKSLDGNHLAKYMSAEDYKNTSKEWLKENGYIEKEINRKQDVFGNIAHVFSTFEVYYSEDDPYPALRGIKSIQLLNDGSRWWIINVYWMQESDVQPIPRDYLPN</sequence>
<dbReference type="AlphaFoldDB" id="A0A5D0RGM5"/>
<name>A0A5D0RGM5_9FLAO</name>
<reference evidence="2 3" key="1">
    <citation type="submission" date="2019-08" db="EMBL/GenBank/DDBJ databases">
        <title>Genomes of Antarctic Bizionia species.</title>
        <authorList>
            <person name="Bowman J.P."/>
        </authorList>
    </citation>
    <scope>NUCLEOTIDE SEQUENCE [LARGE SCALE GENOMIC DNA]</scope>
    <source>
        <strain evidence="2 3">ADA-4</strain>
    </source>
</reference>
<dbReference type="RefSeq" id="WP_148403417.1">
    <property type="nucleotide sequence ID" value="NZ_VSKK01000001.1"/>
</dbReference>
<feature type="chain" id="PRO_5022836265" description="Nuclear transport factor 2 family protein" evidence="1">
    <location>
        <begin position="20"/>
        <end position="178"/>
    </location>
</feature>
<protein>
    <recommendedName>
        <fullName evidence="4">Nuclear transport factor 2 family protein</fullName>
    </recommendedName>
</protein>
<evidence type="ECO:0000256" key="1">
    <source>
        <dbReference type="SAM" id="SignalP"/>
    </source>
</evidence>
<evidence type="ECO:0000313" key="3">
    <source>
        <dbReference type="Proteomes" id="UP000323720"/>
    </source>
</evidence>
<accession>A0A5D0RGM5</accession>
<gene>
    <name evidence="2" type="ORF">ES674_08015</name>
</gene>
<dbReference type="Gene3D" id="3.10.450.50">
    <property type="match status" value="1"/>
</dbReference>
<proteinExistence type="predicted"/>
<dbReference type="Proteomes" id="UP000323720">
    <property type="component" value="Unassembled WGS sequence"/>
</dbReference>
<dbReference type="EMBL" id="VSKK01000001">
    <property type="protein sequence ID" value="TYB79684.1"/>
    <property type="molecule type" value="Genomic_DNA"/>
</dbReference>
<evidence type="ECO:0008006" key="4">
    <source>
        <dbReference type="Google" id="ProtNLM"/>
    </source>
</evidence>
<dbReference type="OrthoDB" id="8754772at2"/>
<keyword evidence="1" id="KW-0732">Signal</keyword>
<feature type="signal peptide" evidence="1">
    <location>
        <begin position="1"/>
        <end position="19"/>
    </location>
</feature>
<comment type="caution">
    <text evidence="2">The sequence shown here is derived from an EMBL/GenBank/DDBJ whole genome shotgun (WGS) entry which is preliminary data.</text>
</comment>